<dbReference type="GO" id="GO:0005737">
    <property type="term" value="C:cytoplasm"/>
    <property type="evidence" value="ECO:0007669"/>
    <property type="project" value="UniProtKB-SubCell"/>
</dbReference>
<keyword evidence="6 10" id="KW-0143">Chaperone</keyword>
<name>G9QPW4_9BACI</name>
<dbReference type="PANTHER" id="PTHR21237">
    <property type="entry name" value="GRPE PROTEIN"/>
    <property type="match status" value="1"/>
</dbReference>
<dbReference type="InterPro" id="IPR009012">
    <property type="entry name" value="GrpE_head"/>
</dbReference>
<comment type="function">
    <text evidence="7 10 11">Participates actively in the response to hyperosmotic and heat shock by preventing the aggregation of stress-denatured proteins, in association with DnaK and GrpE. It is the nucleotide exchange factor for DnaK and may function as a thermosensor. Unfolded proteins bind initially to DnaJ; upon interaction with the DnaJ-bound protein, DnaK hydrolyzes its bound ATP, resulting in the formation of a stable complex. GrpE releases ADP from DnaK; ATP binding to DnaK triggers the release of the substrate protein, thus completing the reaction cycle. Several rounds of ATP-dependent interactions between DnaJ, DnaK and GrpE are required for fully efficient folding.</text>
</comment>
<dbReference type="InterPro" id="IPR000740">
    <property type="entry name" value="GrpE"/>
</dbReference>
<evidence type="ECO:0000256" key="4">
    <source>
        <dbReference type="ARBA" id="ARBA00022490"/>
    </source>
</evidence>
<evidence type="ECO:0000256" key="9">
    <source>
        <dbReference type="ARBA" id="ARBA00076414"/>
    </source>
</evidence>
<dbReference type="Pfam" id="PF01025">
    <property type="entry name" value="GrpE"/>
    <property type="match status" value="1"/>
</dbReference>
<dbReference type="GO" id="GO:0000774">
    <property type="term" value="F:adenyl-nucleotide exchange factor activity"/>
    <property type="evidence" value="ECO:0007669"/>
    <property type="project" value="InterPro"/>
</dbReference>
<dbReference type="SUPFAM" id="SSF51064">
    <property type="entry name" value="Head domain of nucleotide exchange factor GrpE"/>
    <property type="match status" value="1"/>
</dbReference>
<dbReference type="SUPFAM" id="SSF58014">
    <property type="entry name" value="Coiled-coil domain of nucleotide exchange factor GrpE"/>
    <property type="match status" value="1"/>
</dbReference>
<dbReference type="PANTHER" id="PTHR21237:SF23">
    <property type="entry name" value="GRPE PROTEIN HOMOLOG, MITOCHONDRIAL"/>
    <property type="match status" value="1"/>
</dbReference>
<gene>
    <name evidence="10" type="primary">grpE</name>
    <name evidence="14" type="ORF">HMPREF1015_00331</name>
</gene>
<dbReference type="EMBL" id="ACWF01000157">
    <property type="protein sequence ID" value="EHL73503.1"/>
    <property type="molecule type" value="Genomic_DNA"/>
</dbReference>
<comment type="caution">
    <text evidence="14">The sequence shown here is derived from an EMBL/GenBank/DDBJ whole genome shotgun (WGS) entry which is preliminary data.</text>
</comment>
<evidence type="ECO:0000256" key="6">
    <source>
        <dbReference type="ARBA" id="ARBA00023186"/>
    </source>
</evidence>
<dbReference type="InterPro" id="IPR013805">
    <property type="entry name" value="GrpE_CC"/>
</dbReference>
<keyword evidence="5 10" id="KW-0346">Stress response</keyword>
<evidence type="ECO:0000256" key="11">
    <source>
        <dbReference type="RuleBase" id="RU000639"/>
    </source>
</evidence>
<evidence type="ECO:0000256" key="2">
    <source>
        <dbReference type="ARBA" id="ARBA00009054"/>
    </source>
</evidence>
<evidence type="ECO:0000256" key="3">
    <source>
        <dbReference type="ARBA" id="ARBA00011738"/>
    </source>
</evidence>
<dbReference type="NCBIfam" id="NF010738">
    <property type="entry name" value="PRK14140.1"/>
    <property type="match status" value="1"/>
</dbReference>
<keyword evidence="4 10" id="KW-0963">Cytoplasm</keyword>
<dbReference type="Proteomes" id="UP000011747">
    <property type="component" value="Unassembled WGS sequence"/>
</dbReference>
<dbReference type="PATRIC" id="fig|665952.3.peg.3229"/>
<evidence type="ECO:0000313" key="15">
    <source>
        <dbReference type="Proteomes" id="UP000011747"/>
    </source>
</evidence>
<dbReference type="GO" id="GO:0006457">
    <property type="term" value="P:protein folding"/>
    <property type="evidence" value="ECO:0007669"/>
    <property type="project" value="InterPro"/>
</dbReference>
<dbReference type="Gene3D" id="2.30.22.10">
    <property type="entry name" value="Head domain of nucleotide exchange factor GrpE"/>
    <property type="match status" value="1"/>
</dbReference>
<evidence type="ECO:0000256" key="8">
    <source>
        <dbReference type="ARBA" id="ARBA00072274"/>
    </source>
</evidence>
<comment type="similarity">
    <text evidence="2 10 12">Belongs to the GrpE family.</text>
</comment>
<dbReference type="HOGENOM" id="CLU_057217_5_2_9"/>
<keyword evidence="15" id="KW-1185">Reference proteome</keyword>
<accession>G9QPW4</accession>
<evidence type="ECO:0000313" key="14">
    <source>
        <dbReference type="EMBL" id="EHL73503.1"/>
    </source>
</evidence>
<dbReference type="Gene3D" id="3.90.20.20">
    <property type="match status" value="1"/>
</dbReference>
<evidence type="ECO:0000256" key="1">
    <source>
        <dbReference type="ARBA" id="ARBA00004496"/>
    </source>
</evidence>
<dbReference type="PROSITE" id="PS01071">
    <property type="entry name" value="GRPE"/>
    <property type="match status" value="1"/>
</dbReference>
<feature type="compositionally biased region" description="Basic and acidic residues" evidence="13">
    <location>
        <begin position="1"/>
        <end position="34"/>
    </location>
</feature>
<comment type="subcellular location">
    <subcellularLocation>
        <location evidence="1 10">Cytoplasm</location>
    </subcellularLocation>
</comment>
<dbReference type="GO" id="GO:0042803">
    <property type="term" value="F:protein homodimerization activity"/>
    <property type="evidence" value="ECO:0007669"/>
    <property type="project" value="InterPro"/>
</dbReference>
<dbReference type="GO" id="GO:0051082">
    <property type="term" value="F:unfolded protein binding"/>
    <property type="evidence" value="ECO:0007669"/>
    <property type="project" value="TreeGrafter"/>
</dbReference>
<protein>
    <recommendedName>
        <fullName evidence="8 10">Protein GrpE</fullName>
    </recommendedName>
    <alternativeName>
        <fullName evidence="9 10">HSP-70 cofactor</fullName>
    </alternativeName>
</protein>
<dbReference type="HAMAP" id="MF_01151">
    <property type="entry name" value="GrpE"/>
    <property type="match status" value="1"/>
</dbReference>
<dbReference type="CDD" id="cd00446">
    <property type="entry name" value="GrpE"/>
    <property type="match status" value="1"/>
</dbReference>
<dbReference type="FunFam" id="2.30.22.10:FF:000001">
    <property type="entry name" value="Protein GrpE"/>
    <property type="match status" value="1"/>
</dbReference>
<evidence type="ECO:0000256" key="7">
    <source>
        <dbReference type="ARBA" id="ARBA00053401"/>
    </source>
</evidence>
<evidence type="ECO:0000256" key="13">
    <source>
        <dbReference type="SAM" id="MobiDB-lite"/>
    </source>
</evidence>
<sequence length="212" mass="24497">MTEEKKQSMDKTEQELKEKENEELQSETENKPELSEQVAEQSEESPENGDNVQEENQTDIEKQKQKIKELETKLEEAENRYLRLLADFENYRRRVNIEKQASEKYRAQSLISDLLPVLDNFERALQVTVSDEQAKSLLQGMKMVYNGVLEALKKEGLEEIEAAGKEFDPNIHQAVMVANDETVGPNIVVEELQKGYKLKDRVIRPAMVKVNQ</sequence>
<feature type="compositionally biased region" description="Acidic residues" evidence="13">
    <location>
        <begin position="41"/>
        <end position="58"/>
    </location>
</feature>
<evidence type="ECO:0000256" key="10">
    <source>
        <dbReference type="HAMAP-Rule" id="MF_01151"/>
    </source>
</evidence>
<feature type="region of interest" description="Disordered" evidence="13">
    <location>
        <begin position="1"/>
        <end position="64"/>
    </location>
</feature>
<reference evidence="14 15" key="1">
    <citation type="submission" date="2011-09" db="EMBL/GenBank/DDBJ databases">
        <title>The Genome Sequence of Bacillus smithii 7_3_47FAA.</title>
        <authorList>
            <consortium name="The Broad Institute Genome Sequencing Platform"/>
            <person name="Earl A."/>
            <person name="Ward D."/>
            <person name="Feldgarden M."/>
            <person name="Gevers D."/>
            <person name="Daigneault M."/>
            <person name="Strauss J."/>
            <person name="Allen-Vercoe E."/>
            <person name="Young S.K."/>
            <person name="Zeng Q."/>
            <person name="Gargeya S."/>
            <person name="Fitzgerald M."/>
            <person name="Haas B."/>
            <person name="Abouelleil A."/>
            <person name="Alvarado L."/>
            <person name="Arachchi H.M."/>
            <person name="Berlin A."/>
            <person name="Brown A."/>
            <person name="Chapman S.B."/>
            <person name="Chen Z."/>
            <person name="Dunbar C."/>
            <person name="Freedman E."/>
            <person name="Gearin G."/>
            <person name="Goldberg J."/>
            <person name="Griggs A."/>
            <person name="Gujja S."/>
            <person name="Heiman D."/>
            <person name="Howarth C."/>
            <person name="Larson L."/>
            <person name="Lui A."/>
            <person name="MacDonald P.J.P."/>
            <person name="Montmayeur A."/>
            <person name="Murphy C."/>
            <person name="Neiman D."/>
            <person name="Pearson M."/>
            <person name="Priest M."/>
            <person name="Roberts A."/>
            <person name="Saif S."/>
            <person name="Shea T."/>
            <person name="Shenoy N."/>
            <person name="Sisk P."/>
            <person name="Stolte C."/>
            <person name="Sykes S."/>
            <person name="Wortman J."/>
            <person name="Nusbaum C."/>
            <person name="Birren B."/>
        </authorList>
    </citation>
    <scope>NUCLEOTIDE SEQUENCE [LARGE SCALE GENOMIC DNA]</scope>
    <source>
        <strain evidence="14 15">7_3_47FAA</strain>
    </source>
</reference>
<evidence type="ECO:0000256" key="5">
    <source>
        <dbReference type="ARBA" id="ARBA00023016"/>
    </source>
</evidence>
<comment type="subunit">
    <text evidence="3 10">Homodimer.</text>
</comment>
<evidence type="ECO:0000256" key="12">
    <source>
        <dbReference type="RuleBase" id="RU004478"/>
    </source>
</evidence>
<dbReference type="PRINTS" id="PR00773">
    <property type="entry name" value="GRPEPROTEIN"/>
</dbReference>
<dbReference type="AlphaFoldDB" id="G9QPW4"/>
<proteinExistence type="inferred from homology"/>
<dbReference type="GO" id="GO:0051087">
    <property type="term" value="F:protein-folding chaperone binding"/>
    <property type="evidence" value="ECO:0007669"/>
    <property type="project" value="InterPro"/>
</dbReference>
<organism evidence="14 15">
    <name type="scientific">Bacillus smithii 7_3_47FAA</name>
    <dbReference type="NCBI Taxonomy" id="665952"/>
    <lineage>
        <taxon>Bacteria</taxon>
        <taxon>Bacillati</taxon>
        <taxon>Bacillota</taxon>
        <taxon>Bacilli</taxon>
        <taxon>Bacillales</taxon>
        <taxon>Bacillaceae</taxon>
        <taxon>Bacillus</taxon>
    </lineage>
</organism>